<comment type="caution">
    <text evidence="10">The sequence shown here is derived from an EMBL/GenBank/DDBJ whole genome shotgun (WGS) entry which is preliminary data.</text>
</comment>
<feature type="region of interest" description="Disordered" evidence="8">
    <location>
        <begin position="335"/>
        <end position="437"/>
    </location>
</feature>
<dbReference type="GO" id="GO:0005654">
    <property type="term" value="C:nucleoplasm"/>
    <property type="evidence" value="ECO:0007669"/>
    <property type="project" value="TreeGrafter"/>
</dbReference>
<feature type="domain" description="Tetratricopeptide SHNi-TPR" evidence="9">
    <location>
        <begin position="191"/>
        <end position="228"/>
    </location>
</feature>
<comment type="similarity">
    <text evidence="2">Belongs to the NASP family.</text>
</comment>
<keyword evidence="11" id="KW-1185">Reference proteome</keyword>
<dbReference type="Gene3D" id="1.25.40.10">
    <property type="entry name" value="Tetratricopeptide repeat domain"/>
    <property type="match status" value="2"/>
</dbReference>
<feature type="compositionally biased region" description="Basic and acidic residues" evidence="8">
    <location>
        <begin position="394"/>
        <end position="415"/>
    </location>
</feature>
<dbReference type="Pfam" id="PF10516">
    <property type="entry name" value="SHNi-TPR"/>
    <property type="match status" value="1"/>
</dbReference>
<dbReference type="Proteomes" id="UP000678393">
    <property type="component" value="Unassembled WGS sequence"/>
</dbReference>
<evidence type="ECO:0000256" key="7">
    <source>
        <dbReference type="SAM" id="Coils"/>
    </source>
</evidence>
<feature type="repeat" description="TPR" evidence="6">
    <location>
        <begin position="233"/>
        <end position="266"/>
    </location>
</feature>
<dbReference type="InterPro" id="IPR019544">
    <property type="entry name" value="Tetratricopeptide_SHNi-TPR_dom"/>
</dbReference>
<dbReference type="PANTHER" id="PTHR15081">
    <property type="entry name" value="NUCLEAR AUTOANTIGENIC SPERM PROTEIN NASP -RELATED"/>
    <property type="match status" value="1"/>
</dbReference>
<dbReference type="SUPFAM" id="SSF48452">
    <property type="entry name" value="TPR-like"/>
    <property type="match status" value="1"/>
</dbReference>
<evidence type="ECO:0000256" key="5">
    <source>
        <dbReference type="ARBA" id="ARBA00023242"/>
    </source>
</evidence>
<keyword evidence="7" id="KW-0175">Coiled coil</keyword>
<feature type="region of interest" description="Disordered" evidence="8">
    <location>
        <begin position="128"/>
        <end position="160"/>
    </location>
</feature>
<feature type="compositionally biased region" description="Low complexity" evidence="8">
    <location>
        <begin position="1"/>
        <end position="14"/>
    </location>
</feature>
<evidence type="ECO:0000256" key="2">
    <source>
        <dbReference type="ARBA" id="ARBA00008402"/>
    </source>
</evidence>
<keyword evidence="5" id="KW-0539">Nucleus</keyword>
<dbReference type="GO" id="GO:0034080">
    <property type="term" value="P:CENP-A containing chromatin assembly"/>
    <property type="evidence" value="ECO:0007669"/>
    <property type="project" value="TreeGrafter"/>
</dbReference>
<evidence type="ECO:0000313" key="11">
    <source>
        <dbReference type="Proteomes" id="UP000678393"/>
    </source>
</evidence>
<evidence type="ECO:0000256" key="8">
    <source>
        <dbReference type="SAM" id="MobiDB-lite"/>
    </source>
</evidence>
<dbReference type="Pfam" id="PF13181">
    <property type="entry name" value="TPR_8"/>
    <property type="match status" value="1"/>
</dbReference>
<dbReference type="SMART" id="SM00028">
    <property type="entry name" value="TPR"/>
    <property type="match status" value="3"/>
</dbReference>
<keyword evidence="4 6" id="KW-0802">TPR repeat</keyword>
<gene>
    <name evidence="10" type="ORF">CUNI_LOCUS13204</name>
</gene>
<dbReference type="PANTHER" id="PTHR15081:SF1">
    <property type="entry name" value="NUCLEAR AUTOANTIGENIC SPERM PROTEIN"/>
    <property type="match status" value="1"/>
</dbReference>
<dbReference type="GO" id="GO:0006335">
    <property type="term" value="P:DNA replication-dependent chromatin assembly"/>
    <property type="evidence" value="ECO:0007669"/>
    <property type="project" value="TreeGrafter"/>
</dbReference>
<dbReference type="InterPro" id="IPR019734">
    <property type="entry name" value="TPR_rpt"/>
</dbReference>
<accession>A0A8S3ZK78</accession>
<evidence type="ECO:0000259" key="9">
    <source>
        <dbReference type="Pfam" id="PF10516"/>
    </source>
</evidence>
<feature type="compositionally biased region" description="Basic and acidic residues" evidence="8">
    <location>
        <begin position="104"/>
        <end position="116"/>
    </location>
</feature>
<dbReference type="OrthoDB" id="5587616at2759"/>
<protein>
    <recommendedName>
        <fullName evidence="9">Tetratricopeptide SHNi-TPR domain-containing protein</fullName>
    </recommendedName>
</protein>
<feature type="compositionally biased region" description="Basic and acidic residues" evidence="8">
    <location>
        <begin position="357"/>
        <end position="371"/>
    </location>
</feature>
<dbReference type="InterPro" id="IPR051730">
    <property type="entry name" value="NASP-like"/>
</dbReference>
<dbReference type="InterPro" id="IPR011990">
    <property type="entry name" value="TPR-like_helical_dom_sf"/>
</dbReference>
<evidence type="ECO:0000256" key="6">
    <source>
        <dbReference type="PROSITE-ProRule" id="PRU00339"/>
    </source>
</evidence>
<evidence type="ECO:0000256" key="3">
    <source>
        <dbReference type="ARBA" id="ARBA00022737"/>
    </source>
</evidence>
<dbReference type="GO" id="GO:0042393">
    <property type="term" value="F:histone binding"/>
    <property type="evidence" value="ECO:0007669"/>
    <property type="project" value="TreeGrafter"/>
</dbReference>
<name>A0A8S3ZK78_9EUPU</name>
<feature type="coiled-coil region" evidence="7">
    <location>
        <begin position="270"/>
        <end position="333"/>
    </location>
</feature>
<dbReference type="PROSITE" id="PS50005">
    <property type="entry name" value="TPR"/>
    <property type="match status" value="1"/>
</dbReference>
<evidence type="ECO:0000313" key="10">
    <source>
        <dbReference type="EMBL" id="CAG5127646.1"/>
    </source>
</evidence>
<feature type="region of interest" description="Disordered" evidence="8">
    <location>
        <begin position="92"/>
        <end position="116"/>
    </location>
</feature>
<proteinExistence type="inferred from homology"/>
<sequence length="437" mass="47296">MATEAASASSSASESSEKSEAIKKASELLAQGKRNMVCGEIPKAVSFYEEAVQLLVKSCGELSRDCADAYYSCGSALLELGRMETSVLGAALDGADTQPGDGSEVDKTETDASEVSKQKTVVDKDISQETMEGVESTVTAAASKEEESGSAEPGNKSADDVPNFQLSWEYLDLAKVIYLKSDAAADQLKAAECYIRLGELSMETEQHATAAEDLENALKIQQKLLPADDRLIAETHYQLGLAYGLGKEFELAIKHYTEAIGVIEAKIVSLSKLVEEAAADDDDKEKLESDQVKKYQDEIKELQELLPEMKNKIEDSREEAKDMEKMKNMAKELLGFSGSSTKFGSPTKKSEPPASDKSAEVDENGQRKATDIAHLVRKKRKPDNDEPPVSNGQESKKIKQGDSSRETSTDVKTSSRMDASGSDDKLDAEQNVATASD</sequence>
<keyword evidence="3" id="KW-0677">Repeat</keyword>
<reference evidence="10" key="1">
    <citation type="submission" date="2021-04" db="EMBL/GenBank/DDBJ databases">
        <authorList>
            <consortium name="Molecular Ecology Group"/>
        </authorList>
    </citation>
    <scope>NUCLEOTIDE SEQUENCE</scope>
</reference>
<dbReference type="AlphaFoldDB" id="A0A8S3ZK78"/>
<comment type="subcellular location">
    <subcellularLocation>
        <location evidence="1">Nucleus</location>
    </subcellularLocation>
</comment>
<evidence type="ECO:0000256" key="4">
    <source>
        <dbReference type="ARBA" id="ARBA00022803"/>
    </source>
</evidence>
<dbReference type="EMBL" id="CAJHNH020002757">
    <property type="protein sequence ID" value="CAG5127646.1"/>
    <property type="molecule type" value="Genomic_DNA"/>
</dbReference>
<evidence type="ECO:0000256" key="1">
    <source>
        <dbReference type="ARBA" id="ARBA00004123"/>
    </source>
</evidence>
<feature type="region of interest" description="Disordered" evidence="8">
    <location>
        <begin position="1"/>
        <end position="22"/>
    </location>
</feature>
<organism evidence="10 11">
    <name type="scientific">Candidula unifasciata</name>
    <dbReference type="NCBI Taxonomy" id="100452"/>
    <lineage>
        <taxon>Eukaryota</taxon>
        <taxon>Metazoa</taxon>
        <taxon>Spiralia</taxon>
        <taxon>Lophotrochozoa</taxon>
        <taxon>Mollusca</taxon>
        <taxon>Gastropoda</taxon>
        <taxon>Heterobranchia</taxon>
        <taxon>Euthyneura</taxon>
        <taxon>Panpulmonata</taxon>
        <taxon>Eupulmonata</taxon>
        <taxon>Stylommatophora</taxon>
        <taxon>Helicina</taxon>
        <taxon>Helicoidea</taxon>
        <taxon>Geomitridae</taxon>
        <taxon>Candidula</taxon>
    </lineage>
</organism>